<evidence type="ECO:0000313" key="2">
    <source>
        <dbReference type="Proteomes" id="UP000187209"/>
    </source>
</evidence>
<protein>
    <submittedName>
        <fullName evidence="1">Uncharacterized protein</fullName>
    </submittedName>
</protein>
<dbReference type="Proteomes" id="UP000187209">
    <property type="component" value="Unassembled WGS sequence"/>
</dbReference>
<sequence>MLHRKMRKIHYDRTTIDFENIPEIFAHSRKDSETIKNLWANKKVAGIVLARDEFPEENITHKARDIFDIYRDMQTHHGTTQPYMLSIDDDKDYFKVSINDVHLHAFYLNWPIFMAWNRFIPGRPNRMKIRVVIENWESSEARLRGGRIEMRDDHVWVDVFTETYPRVIKANFMDMIPGKTYTIKELERDLPDGIQLAPEYAKRKAEPLFIVQKTLKSYIYWQYLKGRFDVSKFADIDLASMNFEFKEKKFVKEGTVEQGMFLSKGEEEKMKKLATMLGKSYDDLKKEIIASRLKKAEEDAKKVKPPPPAKK</sequence>
<dbReference type="EMBL" id="MPUH01000011">
    <property type="protein sequence ID" value="OMJ95476.1"/>
    <property type="molecule type" value="Genomic_DNA"/>
</dbReference>
<dbReference type="AlphaFoldDB" id="A0A1R2D2N4"/>
<organism evidence="1 2">
    <name type="scientific">Stentor coeruleus</name>
    <dbReference type="NCBI Taxonomy" id="5963"/>
    <lineage>
        <taxon>Eukaryota</taxon>
        <taxon>Sar</taxon>
        <taxon>Alveolata</taxon>
        <taxon>Ciliophora</taxon>
        <taxon>Postciliodesmatophora</taxon>
        <taxon>Heterotrichea</taxon>
        <taxon>Heterotrichida</taxon>
        <taxon>Stentoridae</taxon>
        <taxon>Stentor</taxon>
    </lineage>
</organism>
<dbReference type="InterPro" id="IPR011035">
    <property type="entry name" value="Ribosomal_bL25/Gln-tRNA_synth"/>
</dbReference>
<accession>A0A1R2D2N4</accession>
<dbReference type="SUPFAM" id="SSF50715">
    <property type="entry name" value="Ribosomal protein L25-like"/>
    <property type="match status" value="1"/>
</dbReference>
<gene>
    <name evidence="1" type="ORF">SteCoe_1068</name>
</gene>
<evidence type="ECO:0000313" key="1">
    <source>
        <dbReference type="EMBL" id="OMJ95476.1"/>
    </source>
</evidence>
<dbReference type="GO" id="GO:0006412">
    <property type="term" value="P:translation"/>
    <property type="evidence" value="ECO:0007669"/>
    <property type="project" value="InterPro"/>
</dbReference>
<comment type="caution">
    <text evidence="1">The sequence shown here is derived from an EMBL/GenBank/DDBJ whole genome shotgun (WGS) entry which is preliminary data.</text>
</comment>
<reference evidence="1 2" key="1">
    <citation type="submission" date="2016-11" db="EMBL/GenBank/DDBJ databases">
        <title>The macronuclear genome of Stentor coeruleus: a giant cell with tiny introns.</title>
        <authorList>
            <person name="Slabodnick M."/>
            <person name="Ruby J.G."/>
            <person name="Reiff S.B."/>
            <person name="Swart E.C."/>
            <person name="Gosai S."/>
            <person name="Prabakaran S."/>
            <person name="Witkowska E."/>
            <person name="Larue G.E."/>
            <person name="Fisher S."/>
            <person name="Freeman R.M."/>
            <person name="Gunawardena J."/>
            <person name="Chu W."/>
            <person name="Stover N.A."/>
            <person name="Gregory B.D."/>
            <person name="Nowacki M."/>
            <person name="Derisi J."/>
            <person name="Roy S.W."/>
            <person name="Marshall W.F."/>
            <person name="Sood P."/>
        </authorList>
    </citation>
    <scope>NUCLEOTIDE SEQUENCE [LARGE SCALE GENOMIC DNA]</scope>
    <source>
        <strain evidence="1">WM001</strain>
    </source>
</reference>
<proteinExistence type="predicted"/>
<keyword evidence="2" id="KW-1185">Reference proteome</keyword>
<name>A0A1R2D2N4_9CILI</name>
<dbReference type="OrthoDB" id="300485at2759"/>